<dbReference type="GO" id="GO:0016020">
    <property type="term" value="C:membrane"/>
    <property type="evidence" value="ECO:0007669"/>
    <property type="project" value="UniProtKB-SubCell"/>
</dbReference>
<gene>
    <name evidence="8" type="ORF">FGADI_2154</name>
</gene>
<evidence type="ECO:0000313" key="9">
    <source>
        <dbReference type="Proteomes" id="UP000604273"/>
    </source>
</evidence>
<keyword evidence="7" id="KW-0732">Signal</keyword>
<feature type="transmembrane region" description="Helical" evidence="6">
    <location>
        <begin position="193"/>
        <end position="215"/>
    </location>
</feature>
<evidence type="ECO:0000256" key="6">
    <source>
        <dbReference type="SAM" id="Phobius"/>
    </source>
</evidence>
<accession>A0A8H4TIT5</accession>
<keyword evidence="9" id="KW-1185">Reference proteome</keyword>
<dbReference type="AlphaFoldDB" id="A0A8H4TIT5"/>
<dbReference type="GO" id="GO:0071944">
    <property type="term" value="C:cell periphery"/>
    <property type="evidence" value="ECO:0007669"/>
    <property type="project" value="UniProtKB-ARBA"/>
</dbReference>
<proteinExistence type="predicted"/>
<comment type="caution">
    <text evidence="8">The sequence shown here is derived from an EMBL/GenBank/DDBJ whole genome shotgun (WGS) entry which is preliminary data.</text>
</comment>
<dbReference type="OrthoDB" id="5082685at2759"/>
<keyword evidence="4 6" id="KW-0472">Membrane</keyword>
<dbReference type="PANTHER" id="PTHR15549">
    <property type="entry name" value="PAIRED IMMUNOGLOBULIN-LIKE TYPE 2 RECEPTOR"/>
    <property type="match status" value="1"/>
</dbReference>
<feature type="compositionally biased region" description="Polar residues" evidence="5">
    <location>
        <begin position="169"/>
        <end position="185"/>
    </location>
</feature>
<evidence type="ECO:0000256" key="5">
    <source>
        <dbReference type="SAM" id="MobiDB-lite"/>
    </source>
</evidence>
<comment type="subcellular location">
    <subcellularLocation>
        <location evidence="1">Membrane</location>
        <topology evidence="1">Single-pass membrane protein</topology>
    </subcellularLocation>
</comment>
<feature type="signal peptide" evidence="7">
    <location>
        <begin position="1"/>
        <end position="20"/>
    </location>
</feature>
<protein>
    <recommendedName>
        <fullName evidence="10">Mid2 domain-containing protein</fullName>
    </recommendedName>
</protein>
<reference evidence="8" key="2">
    <citation type="submission" date="2020-05" db="EMBL/GenBank/DDBJ databases">
        <authorList>
            <person name="Kim H.-S."/>
            <person name="Proctor R.H."/>
            <person name="Brown D.W."/>
        </authorList>
    </citation>
    <scope>NUCLEOTIDE SEQUENCE</scope>
    <source>
        <strain evidence="8">NRRL 45417</strain>
    </source>
</reference>
<evidence type="ECO:0000256" key="7">
    <source>
        <dbReference type="SAM" id="SignalP"/>
    </source>
</evidence>
<dbReference type="EMBL" id="JABFAI010000045">
    <property type="protein sequence ID" value="KAF4958810.1"/>
    <property type="molecule type" value="Genomic_DNA"/>
</dbReference>
<evidence type="ECO:0000256" key="2">
    <source>
        <dbReference type="ARBA" id="ARBA00022692"/>
    </source>
</evidence>
<dbReference type="PANTHER" id="PTHR15549:SF6">
    <property type="entry name" value="MID2 DOMAIN-CONTAINING PROTEIN"/>
    <property type="match status" value="1"/>
</dbReference>
<evidence type="ECO:0000313" key="8">
    <source>
        <dbReference type="EMBL" id="KAF4958810.1"/>
    </source>
</evidence>
<keyword evidence="2 6" id="KW-0812">Transmembrane</keyword>
<feature type="region of interest" description="Disordered" evidence="5">
    <location>
        <begin position="247"/>
        <end position="269"/>
    </location>
</feature>
<evidence type="ECO:0000256" key="4">
    <source>
        <dbReference type="ARBA" id="ARBA00023136"/>
    </source>
</evidence>
<organism evidence="8 9">
    <name type="scientific">Fusarium gaditjirri</name>
    <dbReference type="NCBI Taxonomy" id="282569"/>
    <lineage>
        <taxon>Eukaryota</taxon>
        <taxon>Fungi</taxon>
        <taxon>Dikarya</taxon>
        <taxon>Ascomycota</taxon>
        <taxon>Pezizomycotina</taxon>
        <taxon>Sordariomycetes</taxon>
        <taxon>Hypocreomycetidae</taxon>
        <taxon>Hypocreales</taxon>
        <taxon>Nectriaceae</taxon>
        <taxon>Fusarium</taxon>
        <taxon>Fusarium nisikadoi species complex</taxon>
    </lineage>
</organism>
<reference evidence="8" key="1">
    <citation type="journal article" date="2020" name="BMC Genomics">
        <title>Correction to: Identification and distribution of gene clusters required for synthesis of sphingolipid metabolism inhibitors in diverse species of the filamentous fungus Fusarium.</title>
        <authorList>
            <person name="Kim H.S."/>
            <person name="Lohmar J.M."/>
            <person name="Busman M."/>
            <person name="Brown D.W."/>
            <person name="Naumann T.A."/>
            <person name="Divon H.H."/>
            <person name="Lysoe E."/>
            <person name="Uhlig S."/>
            <person name="Proctor R.H."/>
        </authorList>
    </citation>
    <scope>NUCLEOTIDE SEQUENCE</scope>
    <source>
        <strain evidence="8">NRRL 45417</strain>
    </source>
</reference>
<evidence type="ECO:0000256" key="3">
    <source>
        <dbReference type="ARBA" id="ARBA00022989"/>
    </source>
</evidence>
<name>A0A8H4TIT5_9HYPO</name>
<dbReference type="Proteomes" id="UP000604273">
    <property type="component" value="Unassembled WGS sequence"/>
</dbReference>
<keyword evidence="3 6" id="KW-1133">Transmembrane helix</keyword>
<dbReference type="InterPro" id="IPR051694">
    <property type="entry name" value="Immunoregulatory_rcpt-like"/>
</dbReference>
<sequence>MFFPEKFVLIFSLLVSQASCDSKFIRPPEWDPEQEADQDLTKNFRYDDGQTIPILFNTDLDVVDLYIFQVGYDGRSSGYGRLSNGPPYPDGWEAQYDAGKIMKNREDSVYWFGLYDSGDRVAASQYVNVSAPKLDKTKTVTSTKTLSFESETFSTRTSAEATTKDTADRTSASPTVEPSSTSSDSRLSEGETAGVAVGATLGGLLIIGVIGWIAWRRLAKRKSNTVPPVELPGHLQQPYVSEQKVELPGHPEAYPPHHTRSPSQIFEAP</sequence>
<feature type="compositionally biased region" description="Low complexity" evidence="5">
    <location>
        <begin position="151"/>
        <end position="161"/>
    </location>
</feature>
<feature type="chain" id="PRO_5034620986" description="Mid2 domain-containing protein" evidence="7">
    <location>
        <begin position="21"/>
        <end position="269"/>
    </location>
</feature>
<feature type="region of interest" description="Disordered" evidence="5">
    <location>
        <begin position="151"/>
        <end position="189"/>
    </location>
</feature>
<evidence type="ECO:0008006" key="10">
    <source>
        <dbReference type="Google" id="ProtNLM"/>
    </source>
</evidence>
<evidence type="ECO:0000256" key="1">
    <source>
        <dbReference type="ARBA" id="ARBA00004167"/>
    </source>
</evidence>